<keyword evidence="1" id="KW-0472">Membrane</keyword>
<organism evidence="2 3">
    <name type="scientific">Candidatus Berkelbacteria bacterium RBG_13_40_8</name>
    <dbReference type="NCBI Taxonomy" id="1797467"/>
    <lineage>
        <taxon>Bacteria</taxon>
        <taxon>Candidatus Berkelbacteria</taxon>
    </lineage>
</organism>
<keyword evidence="1" id="KW-0812">Transmembrane</keyword>
<reference evidence="2 3" key="1">
    <citation type="journal article" date="2016" name="Nat. Commun.">
        <title>Thousands of microbial genomes shed light on interconnected biogeochemical processes in an aquifer system.</title>
        <authorList>
            <person name="Anantharaman K."/>
            <person name="Brown C.T."/>
            <person name="Hug L.A."/>
            <person name="Sharon I."/>
            <person name="Castelle C.J."/>
            <person name="Probst A.J."/>
            <person name="Thomas B.C."/>
            <person name="Singh A."/>
            <person name="Wilkins M.J."/>
            <person name="Karaoz U."/>
            <person name="Brodie E.L."/>
            <person name="Williams K.H."/>
            <person name="Hubbard S.S."/>
            <person name="Banfield J.F."/>
        </authorList>
    </citation>
    <scope>NUCLEOTIDE SEQUENCE [LARGE SCALE GENOMIC DNA]</scope>
</reference>
<evidence type="ECO:0000256" key="1">
    <source>
        <dbReference type="SAM" id="Phobius"/>
    </source>
</evidence>
<proteinExistence type="predicted"/>
<accession>A0A1F5DNB1</accession>
<dbReference type="Proteomes" id="UP000178764">
    <property type="component" value="Unassembled WGS sequence"/>
</dbReference>
<evidence type="ECO:0000313" key="3">
    <source>
        <dbReference type="Proteomes" id="UP000178764"/>
    </source>
</evidence>
<protein>
    <submittedName>
        <fullName evidence="2">Uncharacterized protein</fullName>
    </submittedName>
</protein>
<keyword evidence="1" id="KW-1133">Transmembrane helix</keyword>
<evidence type="ECO:0000313" key="2">
    <source>
        <dbReference type="EMBL" id="OGD56544.1"/>
    </source>
</evidence>
<feature type="transmembrane region" description="Helical" evidence="1">
    <location>
        <begin position="88"/>
        <end position="109"/>
    </location>
</feature>
<dbReference type="AlphaFoldDB" id="A0A1F5DNB1"/>
<gene>
    <name evidence="2" type="ORF">A2V71_02555</name>
</gene>
<sequence length="110" mass="12619">MIPRKSITQETKNSDGLTIKGEIMPPTWISLDALGKEKKAKIPGFIIGGFWRYAFSHGVLTLPTKFYFSFKFRDKRGRSVSLNLRNFYLFVVGLSVILGIIISLLFWFIK</sequence>
<comment type="caution">
    <text evidence="2">The sequence shown here is derived from an EMBL/GenBank/DDBJ whole genome shotgun (WGS) entry which is preliminary data.</text>
</comment>
<name>A0A1F5DNB1_9BACT</name>
<dbReference type="EMBL" id="MEZT01000018">
    <property type="protein sequence ID" value="OGD56544.1"/>
    <property type="molecule type" value="Genomic_DNA"/>
</dbReference>